<feature type="region of interest" description="Disordered" evidence="1">
    <location>
        <begin position="1"/>
        <end position="22"/>
    </location>
</feature>
<reference evidence="2 3" key="1">
    <citation type="submission" date="2013-10" db="EMBL/GenBank/DDBJ databases">
        <title>The Genome Sequence of Prevotella nigrescens CC14M.</title>
        <authorList>
            <consortium name="The Broad Institute Genomics Platform"/>
            <person name="Earl A."/>
            <person name="Allen-Vercoe E."/>
            <person name="Daigneault M."/>
            <person name="Young S.K."/>
            <person name="Zeng Q."/>
            <person name="Gargeya S."/>
            <person name="Fitzgerald M."/>
            <person name="Abouelleil A."/>
            <person name="Alvarado L."/>
            <person name="Chapman S.B."/>
            <person name="Gainer-Dewar J."/>
            <person name="Goldberg J."/>
            <person name="Griggs A."/>
            <person name="Gujja S."/>
            <person name="Hansen M."/>
            <person name="Howarth C."/>
            <person name="Imamovic A."/>
            <person name="Ireland A."/>
            <person name="Larimer J."/>
            <person name="McCowan C."/>
            <person name="Murphy C."/>
            <person name="Pearson M."/>
            <person name="Poon T.W."/>
            <person name="Priest M."/>
            <person name="Roberts A."/>
            <person name="Saif S."/>
            <person name="Shea T."/>
            <person name="Sykes S."/>
            <person name="Wortman J."/>
            <person name="Nusbaum C."/>
            <person name="Birren B."/>
        </authorList>
    </citation>
    <scope>NUCLEOTIDE SEQUENCE [LARGE SCALE GENOMIC DNA]</scope>
    <source>
        <strain evidence="2 3">CC14M</strain>
    </source>
</reference>
<dbReference type="EMBL" id="AZJH01000007">
    <property type="protein sequence ID" value="ETD29350.1"/>
    <property type="molecule type" value="Genomic_DNA"/>
</dbReference>
<evidence type="ECO:0000256" key="1">
    <source>
        <dbReference type="SAM" id="MobiDB-lite"/>
    </source>
</evidence>
<dbReference type="AlphaFoldDB" id="V8CQQ6"/>
<evidence type="ECO:0000313" key="2">
    <source>
        <dbReference type="EMBL" id="ETD29350.1"/>
    </source>
</evidence>
<protein>
    <submittedName>
        <fullName evidence="2">Uncharacterized protein</fullName>
    </submittedName>
</protein>
<feature type="compositionally biased region" description="Basic and acidic residues" evidence="1">
    <location>
        <begin position="1"/>
        <end position="21"/>
    </location>
</feature>
<comment type="caution">
    <text evidence="2">The sequence shown here is derived from an EMBL/GenBank/DDBJ whole genome shotgun (WGS) entry which is preliminary data.</text>
</comment>
<accession>V8CQQ6</accession>
<name>V8CQQ6_9BACT</name>
<dbReference type="PATRIC" id="fig|1073366.3.peg.561"/>
<sequence length="49" mass="5505">MLKREASESCEKTKKPQKEKIGMPCSKGTMICRKGGKTLRQGVNAFYLL</sequence>
<gene>
    <name evidence="2" type="ORF">HMPREF1173_00546</name>
</gene>
<evidence type="ECO:0000313" key="3">
    <source>
        <dbReference type="Proteomes" id="UP000018727"/>
    </source>
</evidence>
<proteinExistence type="predicted"/>
<dbReference type="HOGENOM" id="CLU_3139207_0_0_10"/>
<dbReference type="Proteomes" id="UP000018727">
    <property type="component" value="Unassembled WGS sequence"/>
</dbReference>
<keyword evidence="3" id="KW-1185">Reference proteome</keyword>
<organism evidence="2 3">
    <name type="scientific">Prevotella nigrescens CC14M</name>
    <dbReference type="NCBI Taxonomy" id="1073366"/>
    <lineage>
        <taxon>Bacteria</taxon>
        <taxon>Pseudomonadati</taxon>
        <taxon>Bacteroidota</taxon>
        <taxon>Bacteroidia</taxon>
        <taxon>Bacteroidales</taxon>
        <taxon>Prevotellaceae</taxon>
        <taxon>Prevotella</taxon>
    </lineage>
</organism>